<name>A0A914HYY9_GLORO</name>
<protein>
    <submittedName>
        <fullName evidence="2">Uncharacterized protein</fullName>
    </submittedName>
</protein>
<evidence type="ECO:0000313" key="1">
    <source>
        <dbReference type="Proteomes" id="UP000887572"/>
    </source>
</evidence>
<proteinExistence type="predicted"/>
<dbReference type="AlphaFoldDB" id="A0A914HYY9"/>
<organism evidence="1 2">
    <name type="scientific">Globodera rostochiensis</name>
    <name type="common">Golden nematode worm</name>
    <name type="synonym">Heterodera rostochiensis</name>
    <dbReference type="NCBI Taxonomy" id="31243"/>
    <lineage>
        <taxon>Eukaryota</taxon>
        <taxon>Metazoa</taxon>
        <taxon>Ecdysozoa</taxon>
        <taxon>Nematoda</taxon>
        <taxon>Chromadorea</taxon>
        <taxon>Rhabditida</taxon>
        <taxon>Tylenchina</taxon>
        <taxon>Tylenchomorpha</taxon>
        <taxon>Tylenchoidea</taxon>
        <taxon>Heteroderidae</taxon>
        <taxon>Heteroderinae</taxon>
        <taxon>Globodera</taxon>
    </lineage>
</organism>
<dbReference type="WBParaSite" id="Gr19_v10_g5962.t1">
    <property type="protein sequence ID" value="Gr19_v10_g5962.t1"/>
    <property type="gene ID" value="Gr19_v10_g5962"/>
</dbReference>
<reference evidence="2" key="1">
    <citation type="submission" date="2022-11" db="UniProtKB">
        <authorList>
            <consortium name="WormBaseParasite"/>
        </authorList>
    </citation>
    <scope>IDENTIFICATION</scope>
</reference>
<keyword evidence="1" id="KW-1185">Reference proteome</keyword>
<accession>A0A914HYY9</accession>
<dbReference type="Proteomes" id="UP000887572">
    <property type="component" value="Unplaced"/>
</dbReference>
<sequence length="157" mass="18481">MVDLSGESFDLHPSFNDSIWPAQVVYKCPNQRGEQTPIGNNEIVNSAIESRMQNNIYVKEIEEIVNSAIEGKMNQYFKICRIYEKYEPHLRSNGRQKGRRCLYAPFHARYLTARLLHNYSAANWFRFIQFIYYRQDGIGISQLEDHPVLPVLMLHRL</sequence>
<evidence type="ECO:0000313" key="2">
    <source>
        <dbReference type="WBParaSite" id="Gr19_v10_g5962.t1"/>
    </source>
</evidence>